<keyword evidence="1" id="KW-0812">Transmembrane</keyword>
<evidence type="ECO:0000313" key="3">
    <source>
        <dbReference type="Proteomes" id="UP000003172"/>
    </source>
</evidence>
<name>I4FL08_MICAE</name>
<evidence type="ECO:0008006" key="4">
    <source>
        <dbReference type="Google" id="ProtNLM"/>
    </source>
</evidence>
<feature type="transmembrane region" description="Helical" evidence="1">
    <location>
        <begin position="21"/>
        <end position="45"/>
    </location>
</feature>
<proteinExistence type="predicted"/>
<sequence length="252" mass="27790">MRFYLEYINHLGRLQKKSAHRLLQAGFTITEVLLAGLMMLIAVLVSGNGVINLLRSNYRANAESEIQNNLNRTLEFVSDEVRRARIIADSQGEINTNKVPSGAQPVLAFQIPDPSNPNLLLGEQIVYYTRTTGTENSLTGPRVLWRFGPNLDANGNYITPDNIDTWQNSPVTDMLAPPPNDPVCLENFNRIPAAGSAVEGFYTCVRQGGGNQVILNANAQVKMTTDEKFNYSVSTGVFPRTCETFCIVSPPP</sequence>
<keyword evidence="1" id="KW-0472">Membrane</keyword>
<dbReference type="EMBL" id="CAII01000097">
    <property type="protein sequence ID" value="CCH96333.1"/>
    <property type="molecule type" value="Genomic_DNA"/>
</dbReference>
<keyword evidence="1" id="KW-1133">Transmembrane helix</keyword>
<dbReference type="HOGENOM" id="CLU_1155376_0_0_3"/>
<organism evidence="2 3">
    <name type="scientific">Microcystis aeruginosa PCC 9717</name>
    <dbReference type="NCBI Taxonomy" id="1160286"/>
    <lineage>
        <taxon>Bacteria</taxon>
        <taxon>Bacillati</taxon>
        <taxon>Cyanobacteriota</taxon>
        <taxon>Cyanophyceae</taxon>
        <taxon>Oscillatoriophycideae</taxon>
        <taxon>Chroococcales</taxon>
        <taxon>Microcystaceae</taxon>
        <taxon>Microcystis</taxon>
    </lineage>
</organism>
<comment type="caution">
    <text evidence="2">The sequence shown here is derived from an EMBL/GenBank/DDBJ whole genome shotgun (WGS) entry which is preliminary data.</text>
</comment>
<accession>I4FL08</accession>
<dbReference type="AlphaFoldDB" id="I4FL08"/>
<evidence type="ECO:0000313" key="2">
    <source>
        <dbReference type="EMBL" id="CCH96333.1"/>
    </source>
</evidence>
<gene>
    <name evidence="2" type="ORF">MICAB_1860008</name>
</gene>
<protein>
    <recommendedName>
        <fullName evidence="4">Type II secretion system protein</fullName>
    </recommendedName>
</protein>
<dbReference type="Proteomes" id="UP000003172">
    <property type="component" value="Unassembled WGS sequence"/>
</dbReference>
<reference evidence="2 3" key="1">
    <citation type="submission" date="2012-04" db="EMBL/GenBank/DDBJ databases">
        <authorList>
            <person name="Genoscope - CEA"/>
        </authorList>
    </citation>
    <scope>NUCLEOTIDE SEQUENCE [LARGE SCALE GENOMIC DNA]</scope>
    <source>
        <strain evidence="2 3">9717</strain>
    </source>
</reference>
<evidence type="ECO:0000256" key="1">
    <source>
        <dbReference type="SAM" id="Phobius"/>
    </source>
</evidence>